<accession>A0A2U9BZV5</accession>
<gene>
    <name evidence="3" type="ORF">F2P81_012119</name>
    <name evidence="2" type="ORF">SMAX5B_002606</name>
</gene>
<organism evidence="2 4">
    <name type="scientific">Scophthalmus maximus</name>
    <name type="common">Turbot</name>
    <name type="synonym">Psetta maxima</name>
    <dbReference type="NCBI Taxonomy" id="52904"/>
    <lineage>
        <taxon>Eukaryota</taxon>
        <taxon>Metazoa</taxon>
        <taxon>Chordata</taxon>
        <taxon>Craniata</taxon>
        <taxon>Vertebrata</taxon>
        <taxon>Euteleostomi</taxon>
        <taxon>Actinopterygii</taxon>
        <taxon>Neopterygii</taxon>
        <taxon>Teleostei</taxon>
        <taxon>Neoteleostei</taxon>
        <taxon>Acanthomorphata</taxon>
        <taxon>Carangaria</taxon>
        <taxon>Pleuronectiformes</taxon>
        <taxon>Pleuronectoidei</taxon>
        <taxon>Scophthalmidae</taxon>
        <taxon>Scophthalmus</taxon>
    </lineage>
</organism>
<evidence type="ECO:0000256" key="1">
    <source>
        <dbReference type="SAM" id="MobiDB-lite"/>
    </source>
</evidence>
<sequence length="125" mass="14109">MQVNEWHPVVQLWVDYPPRASVKVETLEYLQQSCTQRRRLYAHASTDEPLACVKARSGPADSTCVVRMVHGHAPLRAADRASSSDAVSYEKSNHRCRRAASQSDRRRLDIVKCELEGGRVGHQEP</sequence>
<protein>
    <submittedName>
        <fullName evidence="2">Uncharacterized protein</fullName>
    </submittedName>
</protein>
<dbReference type="Proteomes" id="UP000438429">
    <property type="component" value="Unassembled WGS sequence"/>
</dbReference>
<proteinExistence type="predicted"/>
<name>A0A2U9BZV5_SCOMX</name>
<feature type="region of interest" description="Disordered" evidence="1">
    <location>
        <begin position="77"/>
        <end position="104"/>
    </location>
</feature>
<dbReference type="AlphaFoldDB" id="A0A2U9BZV5"/>
<dbReference type="EMBL" id="VEVO01000010">
    <property type="protein sequence ID" value="KAF0036807.1"/>
    <property type="molecule type" value="Genomic_DNA"/>
</dbReference>
<dbReference type="EMBL" id="CP026253">
    <property type="protein sequence ID" value="AWP09383.1"/>
    <property type="molecule type" value="Genomic_DNA"/>
</dbReference>
<evidence type="ECO:0000313" key="4">
    <source>
        <dbReference type="Proteomes" id="UP000246464"/>
    </source>
</evidence>
<dbReference type="Proteomes" id="UP000246464">
    <property type="component" value="Chromosome 11"/>
</dbReference>
<reference evidence="3 5" key="2">
    <citation type="submission" date="2019-06" db="EMBL/GenBank/DDBJ databases">
        <title>Draft genomes of female and male turbot (Scophthalmus maximus).</title>
        <authorList>
            <person name="Xu H."/>
            <person name="Xu X.-W."/>
            <person name="Shao C."/>
            <person name="Chen S."/>
        </authorList>
    </citation>
    <scope>NUCLEOTIDE SEQUENCE [LARGE SCALE GENOMIC DNA]</scope>
    <source>
        <strain evidence="3">Ysfricsl-2016a</strain>
        <tissue evidence="3">Blood</tissue>
    </source>
</reference>
<keyword evidence="4" id="KW-1185">Reference proteome</keyword>
<evidence type="ECO:0000313" key="2">
    <source>
        <dbReference type="EMBL" id="AWP09383.1"/>
    </source>
</evidence>
<reference evidence="2 4" key="1">
    <citation type="submission" date="2017-12" db="EMBL/GenBank/DDBJ databases">
        <title>Integrating genomic resources of turbot (Scophthalmus maximus) in depth evaluation of genetic and physical mapping variation across individuals.</title>
        <authorList>
            <person name="Martinez P."/>
        </authorList>
    </citation>
    <scope>NUCLEOTIDE SEQUENCE [LARGE SCALE GENOMIC DNA]</scope>
</reference>
<evidence type="ECO:0000313" key="3">
    <source>
        <dbReference type="EMBL" id="KAF0036807.1"/>
    </source>
</evidence>
<evidence type="ECO:0000313" key="5">
    <source>
        <dbReference type="Proteomes" id="UP000438429"/>
    </source>
</evidence>